<keyword evidence="2" id="KW-1185">Reference proteome</keyword>
<accession>K1LEM3</accession>
<name>K1LEM3_CECL9</name>
<reference evidence="1 2" key="1">
    <citation type="journal article" date="2012" name="J. Bacteriol.">
        <title>Draft Genome Sequence of Cecembia lonarensis Strain LW9T, Isolated from Lonar Lake, a Haloalkaline Lake in India.</title>
        <authorList>
            <person name="Shivaji S."/>
            <person name="Ara S."/>
            <person name="Singh A."/>
            <person name="Pinnaka A.K."/>
        </authorList>
    </citation>
    <scope>NUCLEOTIDE SEQUENCE [LARGE SCALE GENOMIC DNA]</scope>
    <source>
        <strain evidence="1 2">LW9</strain>
    </source>
</reference>
<evidence type="ECO:0000313" key="2">
    <source>
        <dbReference type="Proteomes" id="UP000004478"/>
    </source>
</evidence>
<evidence type="ECO:0000313" key="1">
    <source>
        <dbReference type="EMBL" id="EKB48763.1"/>
    </source>
</evidence>
<dbReference type="PROSITE" id="PS51257">
    <property type="entry name" value="PROKAR_LIPOPROTEIN"/>
    <property type="match status" value="1"/>
</dbReference>
<organism evidence="1 2">
    <name type="scientific">Cecembia lonarensis (strain CCUG 58316 / KCTC 22772 / LW9)</name>
    <dbReference type="NCBI Taxonomy" id="1225176"/>
    <lineage>
        <taxon>Bacteria</taxon>
        <taxon>Pseudomonadati</taxon>
        <taxon>Bacteroidota</taxon>
        <taxon>Cytophagia</taxon>
        <taxon>Cytophagales</taxon>
        <taxon>Cyclobacteriaceae</taxon>
        <taxon>Cecembia</taxon>
    </lineage>
</organism>
<dbReference type="RefSeq" id="WP_009185628.1">
    <property type="nucleotide sequence ID" value="NZ_AMGM01000042.1"/>
</dbReference>
<protein>
    <recommendedName>
        <fullName evidence="3">Lipoprotein</fullName>
    </recommendedName>
</protein>
<proteinExistence type="predicted"/>
<dbReference type="Proteomes" id="UP000004478">
    <property type="component" value="Unassembled WGS sequence"/>
</dbReference>
<comment type="caution">
    <text evidence="1">The sequence shown here is derived from an EMBL/GenBank/DDBJ whole genome shotgun (WGS) entry which is preliminary data.</text>
</comment>
<evidence type="ECO:0008006" key="3">
    <source>
        <dbReference type="Google" id="ProtNLM"/>
    </source>
</evidence>
<dbReference type="AlphaFoldDB" id="K1LEM3"/>
<sequence length="205" mass="24181">MMILRNNSIEKMKYKVLIFGLMALALSCQPKSEYDKLKARELASGKVVEDLFLDLRFGMDRKEFFGTCWEHNKKGVLTNGAHYLQVEYKPEVPSGKDVRMNFYPQFEDNHLYFMPVEFQYTSWFPNNEEFTNDKLLVDVLGLLKDWYGEGFLEVTNKNKTVRAFVRIDGNRWIRVFVKDMTTVRVEMLDLRIKDISDMTKKSNEA</sequence>
<gene>
    <name evidence="1" type="ORF">B879_02605</name>
</gene>
<dbReference type="EMBL" id="AMGM01000042">
    <property type="protein sequence ID" value="EKB48763.1"/>
    <property type="molecule type" value="Genomic_DNA"/>
</dbReference>